<evidence type="ECO:0000256" key="5">
    <source>
        <dbReference type="ARBA" id="ARBA00023284"/>
    </source>
</evidence>
<dbReference type="InterPro" id="IPR000397">
    <property type="entry name" value="Heat_shock_Hsp33"/>
</dbReference>
<comment type="subcellular location">
    <subcellularLocation>
        <location evidence="6">Cytoplasm</location>
    </subcellularLocation>
</comment>
<dbReference type="InterPro" id="IPR016153">
    <property type="entry name" value="Heat_shock_Hsp33_N"/>
</dbReference>
<dbReference type="Gene3D" id="1.10.287.480">
    <property type="entry name" value="helix hairpin bin"/>
    <property type="match status" value="1"/>
</dbReference>
<dbReference type="GO" id="GO:0042026">
    <property type="term" value="P:protein refolding"/>
    <property type="evidence" value="ECO:0007669"/>
    <property type="project" value="TreeGrafter"/>
</dbReference>
<keyword evidence="4 6" id="KW-0143">Chaperone</keyword>
<dbReference type="SUPFAM" id="SSF64397">
    <property type="entry name" value="Hsp33 domain"/>
    <property type="match status" value="1"/>
</dbReference>
<evidence type="ECO:0000256" key="1">
    <source>
        <dbReference type="ARBA" id="ARBA00022490"/>
    </source>
</evidence>
<dbReference type="Proteomes" id="UP000325607">
    <property type="component" value="Unassembled WGS sequence"/>
</dbReference>
<dbReference type="InterPro" id="IPR023212">
    <property type="entry name" value="Hsp33_helix_hairpin_bin_dom_sf"/>
</dbReference>
<evidence type="ECO:0000313" key="7">
    <source>
        <dbReference type="EMBL" id="VVN22351.1"/>
    </source>
</evidence>
<comment type="function">
    <text evidence="6">Redox regulated molecular chaperone. Protects both thermally unfolding and oxidatively damaged proteins from irreversible aggregation. Plays an important role in the bacterial defense system toward oxidative stress.</text>
</comment>
<accession>A0A5E6W116</accession>
<dbReference type="Gene3D" id="3.55.30.10">
    <property type="entry name" value="Hsp33 domain"/>
    <property type="match status" value="1"/>
</dbReference>
<keyword evidence="1 6" id="KW-0963">Cytoplasm</keyword>
<dbReference type="GO" id="GO:0044183">
    <property type="term" value="F:protein folding chaperone"/>
    <property type="evidence" value="ECO:0007669"/>
    <property type="project" value="TreeGrafter"/>
</dbReference>
<evidence type="ECO:0000313" key="8">
    <source>
        <dbReference type="Proteomes" id="UP000325607"/>
    </source>
</evidence>
<evidence type="ECO:0000256" key="6">
    <source>
        <dbReference type="HAMAP-Rule" id="MF_00117"/>
    </source>
</evidence>
<dbReference type="Pfam" id="PF01430">
    <property type="entry name" value="HSP33"/>
    <property type="match status" value="1"/>
</dbReference>
<organism evidence="7 8">
    <name type="scientific">Pseudomonas fluorescens</name>
    <dbReference type="NCBI Taxonomy" id="294"/>
    <lineage>
        <taxon>Bacteria</taxon>
        <taxon>Pseudomonadati</taxon>
        <taxon>Pseudomonadota</taxon>
        <taxon>Gammaproteobacteria</taxon>
        <taxon>Pseudomonadales</taxon>
        <taxon>Pseudomonadaceae</taxon>
        <taxon>Pseudomonas</taxon>
    </lineage>
</organism>
<dbReference type="AlphaFoldDB" id="A0A5E6W116"/>
<keyword evidence="5 6" id="KW-0676">Redox-active center</keyword>
<dbReference type="Gene3D" id="3.90.1280.10">
    <property type="entry name" value="HSP33 redox switch-like"/>
    <property type="match status" value="1"/>
</dbReference>
<keyword evidence="2 6" id="KW-0862">Zinc</keyword>
<sequence>MPPMAEQCAPDGAKLAQFLLFEIILSLLQIPRPMTDLTDSDYTQRFIFDDSDTRGELVSLERSYAEVLAKHPYPEPVAQLLGELMAAASLLVGTLKFDGLLILQARSDGPIPLLMIECSSEREIRGLARYEADQIAADATLADLMPNGVLALTIDPTQGQRYQGIVDLDGETLSECFTNYFVMSQQVGTRFWLYADGRRSRGLLLQQLPADRLKDEEDRAASWQHITALGGTLTADELLSLDNETVLHRLYHEEQVRLFDVQKLRFRCSCSRERSANALVSLGLEDAQNLVVEHGGNIEIDCQFCNQRYLFDAADIAQLFAGAGVDTPSDTRH</sequence>
<proteinExistence type="inferred from homology"/>
<evidence type="ECO:0000256" key="2">
    <source>
        <dbReference type="ARBA" id="ARBA00022833"/>
    </source>
</evidence>
<feature type="disulfide bond" description="Redox-active" evidence="6">
    <location>
        <begin position="302"/>
        <end position="305"/>
    </location>
</feature>
<keyword evidence="3 6" id="KW-1015">Disulfide bond</keyword>
<comment type="PTM">
    <text evidence="6">Under oxidizing conditions two disulfide bonds are formed involving the reactive cysteines. Under reducing conditions zinc is bound to the reactive cysteines and the protein is inactive.</text>
</comment>
<dbReference type="EMBL" id="CABVGX010000045">
    <property type="protein sequence ID" value="VVN22351.1"/>
    <property type="molecule type" value="Genomic_DNA"/>
</dbReference>
<reference evidence="7 8" key="1">
    <citation type="submission" date="2019-09" db="EMBL/GenBank/DDBJ databases">
        <authorList>
            <person name="Chandra G."/>
            <person name="Truman W A."/>
        </authorList>
    </citation>
    <scope>NUCLEOTIDE SEQUENCE [LARGE SCALE GENOMIC DNA]</scope>
    <source>
        <strain evidence="7">PS645</strain>
    </source>
</reference>
<dbReference type="SUPFAM" id="SSF118352">
    <property type="entry name" value="HSP33 redox switch-like"/>
    <property type="match status" value="1"/>
</dbReference>
<dbReference type="PANTHER" id="PTHR30111:SF1">
    <property type="entry name" value="33 KDA CHAPERONIN"/>
    <property type="match status" value="1"/>
</dbReference>
<evidence type="ECO:0000256" key="4">
    <source>
        <dbReference type="ARBA" id="ARBA00023186"/>
    </source>
</evidence>
<protein>
    <recommendedName>
        <fullName evidence="6">33 kDa chaperonin</fullName>
    </recommendedName>
    <alternativeName>
        <fullName evidence="6">Heat shock protein 33 homolog</fullName>
        <shortName evidence="6">HSP33</shortName>
    </alternativeName>
</protein>
<dbReference type="InterPro" id="IPR016154">
    <property type="entry name" value="Heat_shock_Hsp33_C"/>
</dbReference>
<evidence type="ECO:0000256" key="3">
    <source>
        <dbReference type="ARBA" id="ARBA00023157"/>
    </source>
</evidence>
<dbReference type="GO" id="GO:0051082">
    <property type="term" value="F:unfolded protein binding"/>
    <property type="evidence" value="ECO:0007669"/>
    <property type="project" value="UniProtKB-UniRule"/>
</dbReference>
<dbReference type="PIRSF" id="PIRSF005261">
    <property type="entry name" value="Heat_shock_Hsp33"/>
    <property type="match status" value="1"/>
</dbReference>
<comment type="similarity">
    <text evidence="6">Belongs to the HSP33 family.</text>
</comment>
<dbReference type="HAMAP" id="MF_00117">
    <property type="entry name" value="HslO"/>
    <property type="match status" value="1"/>
</dbReference>
<dbReference type="GO" id="GO:0005737">
    <property type="term" value="C:cytoplasm"/>
    <property type="evidence" value="ECO:0007669"/>
    <property type="project" value="UniProtKB-SubCell"/>
</dbReference>
<dbReference type="PANTHER" id="PTHR30111">
    <property type="entry name" value="33 KDA CHAPERONIN"/>
    <property type="match status" value="1"/>
</dbReference>
<name>A0A5E6W116_PSEFL</name>
<feature type="disulfide bond" description="Redox-active" evidence="6">
    <location>
        <begin position="268"/>
        <end position="270"/>
    </location>
</feature>
<dbReference type="NCBIfam" id="NF001033">
    <property type="entry name" value="PRK00114.1"/>
    <property type="match status" value="1"/>
</dbReference>
<dbReference type="CDD" id="cd00498">
    <property type="entry name" value="Hsp33"/>
    <property type="match status" value="1"/>
</dbReference>
<gene>
    <name evidence="6 7" type="primary">hslO</name>
    <name evidence="7" type="ORF">PS645_04387</name>
</gene>